<evidence type="ECO:0000313" key="4">
    <source>
        <dbReference type="EMBL" id="KIK45215.1"/>
    </source>
</evidence>
<dbReference type="SUPFAM" id="SSF53383">
    <property type="entry name" value="PLP-dependent transferases"/>
    <property type="match status" value="1"/>
</dbReference>
<feature type="region of interest" description="Disordered" evidence="2">
    <location>
        <begin position="1"/>
        <end position="25"/>
    </location>
</feature>
<evidence type="ECO:0000259" key="3">
    <source>
        <dbReference type="Pfam" id="PF00266"/>
    </source>
</evidence>
<dbReference type="Pfam" id="PF00266">
    <property type="entry name" value="Aminotran_5"/>
    <property type="match status" value="1"/>
</dbReference>
<reference evidence="5" key="2">
    <citation type="submission" date="2015-01" db="EMBL/GenBank/DDBJ databases">
        <title>Evolutionary Origins and Diversification of the Mycorrhizal Mutualists.</title>
        <authorList>
            <consortium name="DOE Joint Genome Institute"/>
            <consortium name="Mycorrhizal Genomics Consortium"/>
            <person name="Kohler A."/>
            <person name="Kuo A."/>
            <person name="Nagy L.G."/>
            <person name="Floudas D."/>
            <person name="Copeland A."/>
            <person name="Barry K.W."/>
            <person name="Cichocki N."/>
            <person name="Veneault-Fourrey C."/>
            <person name="LaButti K."/>
            <person name="Lindquist E.A."/>
            <person name="Lipzen A."/>
            <person name="Lundell T."/>
            <person name="Morin E."/>
            <person name="Murat C."/>
            <person name="Riley R."/>
            <person name="Ohm R."/>
            <person name="Sun H."/>
            <person name="Tunlid A."/>
            <person name="Henrissat B."/>
            <person name="Grigoriev I.V."/>
            <person name="Hibbett D.S."/>
            <person name="Martin F."/>
        </authorList>
    </citation>
    <scope>NUCLEOTIDE SEQUENCE [LARGE SCALE GENOMIC DNA]</scope>
    <source>
        <strain evidence="5">UH-Slu-Lm8-n1</strain>
    </source>
</reference>
<dbReference type="Gene3D" id="3.90.1150.10">
    <property type="entry name" value="Aspartate Aminotransferase, domain 1"/>
    <property type="match status" value="1"/>
</dbReference>
<dbReference type="HOGENOM" id="CLU_003433_3_0_1"/>
<gene>
    <name evidence="4" type="ORF">CY34DRAFT_553601</name>
</gene>
<dbReference type="STRING" id="930992.A0A0D0A524"/>
<feature type="domain" description="Aminotransferase class V" evidence="3">
    <location>
        <begin position="64"/>
        <end position="275"/>
    </location>
</feature>
<evidence type="ECO:0000256" key="2">
    <source>
        <dbReference type="SAM" id="MobiDB-lite"/>
    </source>
</evidence>
<dbReference type="InterPro" id="IPR015424">
    <property type="entry name" value="PyrdxlP-dep_Trfase"/>
</dbReference>
<evidence type="ECO:0000313" key="5">
    <source>
        <dbReference type="Proteomes" id="UP000054485"/>
    </source>
</evidence>
<keyword evidence="1" id="KW-0663">Pyridoxal phosphate</keyword>
<dbReference type="PANTHER" id="PTHR43092:SF2">
    <property type="entry name" value="HERCYNYLCYSTEINE SULFOXIDE LYASE"/>
    <property type="match status" value="1"/>
</dbReference>
<name>A0A0D0A524_9AGAM</name>
<dbReference type="EMBL" id="KN835176">
    <property type="protein sequence ID" value="KIK45215.1"/>
    <property type="molecule type" value="Genomic_DNA"/>
</dbReference>
<dbReference type="InParanoid" id="A0A0D0A524"/>
<dbReference type="PANTHER" id="PTHR43092">
    <property type="entry name" value="L-CYSTEINE DESULFHYDRASE"/>
    <property type="match status" value="1"/>
</dbReference>
<organism evidence="4 5">
    <name type="scientific">Suillus luteus UH-Slu-Lm8-n1</name>
    <dbReference type="NCBI Taxonomy" id="930992"/>
    <lineage>
        <taxon>Eukaryota</taxon>
        <taxon>Fungi</taxon>
        <taxon>Dikarya</taxon>
        <taxon>Basidiomycota</taxon>
        <taxon>Agaricomycotina</taxon>
        <taxon>Agaricomycetes</taxon>
        <taxon>Agaricomycetidae</taxon>
        <taxon>Boletales</taxon>
        <taxon>Suillineae</taxon>
        <taxon>Suillaceae</taxon>
        <taxon>Suillus</taxon>
    </lineage>
</organism>
<dbReference type="InterPro" id="IPR015422">
    <property type="entry name" value="PyrdxlP-dep_Trfase_small"/>
</dbReference>
<keyword evidence="5" id="KW-1185">Reference proteome</keyword>
<sequence length="459" mass="51945">MTDMKTSLSSELAPSTLTTDVEGTSPPSFGHAMHRLFEFDPSYVNLNHGSYGSLPMPVRVACDKLSARVEANPDRFMRIDCIHHWNEARTRVAKLIGAETDECVLVNNTSHGITTVLRNFEWNEGDIIIEASTTYGAVSRAIRYLGDTSPYPQVSTFHLEFPASHAEILENWREHVRRVTSEGGDFKQTRKIVAVVDAIVANPGVRLPWKEMVAICKDAGVWSVVDAAHAIGQEVDINLSEAKPDFWVSNCHKWLFAKRGCAVLYVPRRYIQTLLDYIRLMRRIRNQHVVKSSIPTPHNYRSPQDEHYNGPQTFVKLFEWTGTIDYVPFLSINAALDFRQWLGGEHKINEYTHNLAIAGGKHLANLLGTSVMDPDGDLTLNMVNVELPIPGDIKYSDEVNSLLLNTLLVERNTYAAHYYHNGKWWTRCSAQVWNEISDFEFLADALKDACQKVVKFAKQ</sequence>
<protein>
    <recommendedName>
        <fullName evidence="3">Aminotransferase class V domain-containing protein</fullName>
    </recommendedName>
</protein>
<dbReference type="AlphaFoldDB" id="A0A0D0A524"/>
<evidence type="ECO:0000256" key="1">
    <source>
        <dbReference type="ARBA" id="ARBA00022898"/>
    </source>
</evidence>
<proteinExistence type="predicted"/>
<dbReference type="InterPro" id="IPR000192">
    <property type="entry name" value="Aminotrans_V_dom"/>
</dbReference>
<dbReference type="Gene3D" id="3.40.640.10">
    <property type="entry name" value="Type I PLP-dependent aspartate aminotransferase-like (Major domain)"/>
    <property type="match status" value="1"/>
</dbReference>
<dbReference type="Proteomes" id="UP000054485">
    <property type="component" value="Unassembled WGS sequence"/>
</dbReference>
<dbReference type="InterPro" id="IPR015421">
    <property type="entry name" value="PyrdxlP-dep_Trfase_major"/>
</dbReference>
<reference evidence="4 5" key="1">
    <citation type="submission" date="2014-04" db="EMBL/GenBank/DDBJ databases">
        <authorList>
            <consortium name="DOE Joint Genome Institute"/>
            <person name="Kuo A."/>
            <person name="Ruytinx J."/>
            <person name="Rineau F."/>
            <person name="Colpaert J."/>
            <person name="Kohler A."/>
            <person name="Nagy L.G."/>
            <person name="Floudas D."/>
            <person name="Copeland A."/>
            <person name="Barry K.W."/>
            <person name="Cichocki N."/>
            <person name="Veneault-Fourrey C."/>
            <person name="LaButti K."/>
            <person name="Lindquist E.A."/>
            <person name="Lipzen A."/>
            <person name="Lundell T."/>
            <person name="Morin E."/>
            <person name="Murat C."/>
            <person name="Sun H."/>
            <person name="Tunlid A."/>
            <person name="Henrissat B."/>
            <person name="Grigoriev I.V."/>
            <person name="Hibbett D.S."/>
            <person name="Martin F."/>
            <person name="Nordberg H.P."/>
            <person name="Cantor M.N."/>
            <person name="Hua S.X."/>
        </authorList>
    </citation>
    <scope>NUCLEOTIDE SEQUENCE [LARGE SCALE GENOMIC DNA]</scope>
    <source>
        <strain evidence="4 5">UH-Slu-Lm8-n1</strain>
    </source>
</reference>
<dbReference type="OrthoDB" id="5978656at2759"/>
<dbReference type="FunCoup" id="A0A0D0A524">
    <property type="interactions" value="18"/>
</dbReference>
<accession>A0A0D0A524</accession>